<protein>
    <submittedName>
        <fullName evidence="1">Uncharacterized protein</fullName>
    </submittedName>
</protein>
<proteinExistence type="predicted"/>
<keyword evidence="2" id="KW-1185">Reference proteome</keyword>
<evidence type="ECO:0000313" key="1">
    <source>
        <dbReference type="EMBL" id="KAK1866755.1"/>
    </source>
</evidence>
<dbReference type="Proteomes" id="UP000798662">
    <property type="component" value="Chromosome 2"/>
</dbReference>
<organism evidence="1 2">
    <name type="scientific">Pyropia yezoensis</name>
    <name type="common">Susabi-nori</name>
    <name type="synonym">Porphyra yezoensis</name>
    <dbReference type="NCBI Taxonomy" id="2788"/>
    <lineage>
        <taxon>Eukaryota</taxon>
        <taxon>Rhodophyta</taxon>
        <taxon>Bangiophyceae</taxon>
        <taxon>Bangiales</taxon>
        <taxon>Bangiaceae</taxon>
        <taxon>Pyropia</taxon>
    </lineage>
</organism>
<evidence type="ECO:0000313" key="2">
    <source>
        <dbReference type="Proteomes" id="UP000798662"/>
    </source>
</evidence>
<comment type="caution">
    <text evidence="1">The sequence shown here is derived from an EMBL/GenBank/DDBJ whole genome shotgun (WGS) entry which is preliminary data.</text>
</comment>
<gene>
    <name evidence="1" type="ORF">I4F81_009270</name>
</gene>
<dbReference type="EMBL" id="CM020619">
    <property type="protein sequence ID" value="KAK1866755.1"/>
    <property type="molecule type" value="Genomic_DNA"/>
</dbReference>
<name>A0ACC3C9G0_PYRYE</name>
<reference evidence="1" key="1">
    <citation type="submission" date="2019-11" db="EMBL/GenBank/DDBJ databases">
        <title>Nori genome reveals adaptations in red seaweeds to the harsh intertidal environment.</title>
        <authorList>
            <person name="Wang D."/>
            <person name="Mao Y."/>
        </authorList>
    </citation>
    <scope>NUCLEOTIDE SEQUENCE</scope>
    <source>
        <tissue evidence="1">Gametophyte</tissue>
    </source>
</reference>
<accession>A0ACC3C9G0</accession>
<sequence>MAASPPPRRVPVAITCWEGTDPYPTDQPLVSDGGIVTFASDFLGGFDATGPHGGLPRGVEADVAWLRAWPLPAEVYYGAGMGPLLPFTCVAPAPQGSTPTAAQVAADLHKTDFAAGAPGVNLDTDSPEWRRPPWDATGVDQVHTDEEHNYLFCSAEDLAEDMDDPIAPLSEEEMARAQAVKEESNQALRALKAYVLGGHVFFVVLHTQKKVWENGEVSDPRDVHLWAVGVSPTSGNLVGAYGSQSCHNLCD</sequence>